<organism evidence="8 9">
    <name type="scientific">Deinococcus antarcticus</name>
    <dbReference type="NCBI Taxonomy" id="1298767"/>
    <lineage>
        <taxon>Bacteria</taxon>
        <taxon>Thermotogati</taxon>
        <taxon>Deinococcota</taxon>
        <taxon>Deinococci</taxon>
        <taxon>Deinococcales</taxon>
        <taxon>Deinococcaceae</taxon>
        <taxon>Deinococcus</taxon>
    </lineage>
</organism>
<keyword evidence="3" id="KW-0520">NAD</keyword>
<evidence type="ECO:0000256" key="3">
    <source>
        <dbReference type="ARBA" id="ARBA00023027"/>
    </source>
</evidence>
<dbReference type="SUPFAM" id="SSF53720">
    <property type="entry name" value="ALDH-like"/>
    <property type="match status" value="1"/>
</dbReference>
<dbReference type="InterPro" id="IPR015590">
    <property type="entry name" value="Aldehyde_DH_dom"/>
</dbReference>
<protein>
    <recommendedName>
        <fullName evidence="4">Aldehyde dehydrogenase</fullName>
    </recommendedName>
</protein>
<evidence type="ECO:0000256" key="4">
    <source>
        <dbReference type="PIRNR" id="PIRNR036492"/>
    </source>
</evidence>
<dbReference type="PIRSF" id="PIRSF036492">
    <property type="entry name" value="ALDH"/>
    <property type="match status" value="1"/>
</dbReference>
<dbReference type="PROSITE" id="PS00070">
    <property type="entry name" value="ALDEHYDE_DEHYDR_CYS"/>
    <property type="match status" value="1"/>
</dbReference>
<feature type="active site" evidence="5">
    <location>
        <position position="215"/>
    </location>
</feature>
<evidence type="ECO:0000259" key="7">
    <source>
        <dbReference type="Pfam" id="PF00171"/>
    </source>
</evidence>
<dbReference type="PROSITE" id="PS00687">
    <property type="entry name" value="ALDEHYDE_DEHYDR_GLU"/>
    <property type="match status" value="1"/>
</dbReference>
<evidence type="ECO:0000256" key="6">
    <source>
        <dbReference type="RuleBase" id="RU003345"/>
    </source>
</evidence>
<name>A0ABV8A9D1_9DEIO</name>
<keyword evidence="9" id="KW-1185">Reference proteome</keyword>
<dbReference type="Gene3D" id="3.40.605.10">
    <property type="entry name" value="Aldehyde Dehydrogenase, Chain A, domain 1"/>
    <property type="match status" value="1"/>
</dbReference>
<dbReference type="PANTHER" id="PTHR43570:SF20">
    <property type="entry name" value="ALDEHYDE DEHYDROGENASE ALDX-RELATED"/>
    <property type="match status" value="1"/>
</dbReference>
<dbReference type="InterPro" id="IPR016162">
    <property type="entry name" value="Ald_DH_N"/>
</dbReference>
<evidence type="ECO:0000256" key="5">
    <source>
        <dbReference type="PROSITE-ProRule" id="PRU10007"/>
    </source>
</evidence>
<comment type="similarity">
    <text evidence="1 4 6">Belongs to the aldehyde dehydrogenase family.</text>
</comment>
<feature type="domain" description="Aldehyde dehydrogenase" evidence="7">
    <location>
        <begin position="8"/>
        <end position="439"/>
    </location>
</feature>
<dbReference type="PANTHER" id="PTHR43570">
    <property type="entry name" value="ALDEHYDE DEHYDROGENASE"/>
    <property type="match status" value="1"/>
</dbReference>
<keyword evidence="2 4" id="KW-0560">Oxidoreductase</keyword>
<proteinExistence type="inferred from homology"/>
<dbReference type="InterPro" id="IPR016161">
    <property type="entry name" value="Ald_DH/histidinol_DH"/>
</dbReference>
<dbReference type="Gene3D" id="3.40.309.10">
    <property type="entry name" value="Aldehyde Dehydrogenase, Chain A, domain 2"/>
    <property type="match status" value="1"/>
</dbReference>
<dbReference type="InterPro" id="IPR012394">
    <property type="entry name" value="Aldehyde_DH_NAD(P)"/>
</dbReference>
<dbReference type="Proteomes" id="UP001595748">
    <property type="component" value="Unassembled WGS sequence"/>
</dbReference>
<evidence type="ECO:0000313" key="8">
    <source>
        <dbReference type="EMBL" id="MFC3862084.1"/>
    </source>
</evidence>
<evidence type="ECO:0000256" key="2">
    <source>
        <dbReference type="ARBA" id="ARBA00023002"/>
    </source>
</evidence>
<dbReference type="InterPro" id="IPR016163">
    <property type="entry name" value="Ald_DH_C"/>
</dbReference>
<gene>
    <name evidence="8" type="ORF">ACFOPQ_15045</name>
</gene>
<comment type="caution">
    <text evidence="8">The sequence shown here is derived from an EMBL/GenBank/DDBJ whole genome shotgun (WGS) entry which is preliminary data.</text>
</comment>
<dbReference type="RefSeq" id="WP_380079619.1">
    <property type="nucleotide sequence ID" value="NZ_JBHRZF010000171.1"/>
</dbReference>
<dbReference type="InterPro" id="IPR029510">
    <property type="entry name" value="Ald_DH_CS_GLU"/>
</dbReference>
<dbReference type="EMBL" id="JBHRZF010000171">
    <property type="protein sequence ID" value="MFC3862084.1"/>
    <property type="molecule type" value="Genomic_DNA"/>
</dbReference>
<evidence type="ECO:0000313" key="9">
    <source>
        <dbReference type="Proteomes" id="UP001595748"/>
    </source>
</evidence>
<evidence type="ECO:0000256" key="1">
    <source>
        <dbReference type="ARBA" id="ARBA00009986"/>
    </source>
</evidence>
<sequence>MTHPSETHMKAVFQAQQAHRARMQRTTPAERRAILRRFRAAFGRYREPLIAALAADLGKSRTEAEVTELHQVMEGLNHCIRMVGKWMRPKIVPGPMAMPGIRGEIVPQPKGTVLILGPWNYPVTNLLSPFVDALAAGNTVILKPSEKAPATAQVIQELIESTFEPHLATVIQGDANTAAFLTGLPFDHILFTGNTGVGRKVMQAAAGNLTPVTLELGGKSPVVIDRSANLKLAAQRTAWGKLMNAGQTCIAPDYVLVPREMQGRFVHHAREHMQVMYGEGQWLRQNADLGRIISPESVARLRDLVIGSLNMGATLSLGGEFDEHGKFIAPTILCNVTRAMPVMSQELFGPVLPVLPYDDLDDALADINRGDTPLALYAFGNERATRYIQHRTRSGGMVAGGTIIHITDHRLPFGGLGASGMGHYHGEHGFRTFSHHRTVVHEGPLSATHLGHPPFDRPAARAAGWLLKFTEKLP</sequence>
<dbReference type="Pfam" id="PF00171">
    <property type="entry name" value="Aldedh"/>
    <property type="match status" value="1"/>
</dbReference>
<accession>A0ABV8A9D1</accession>
<reference evidence="9" key="1">
    <citation type="journal article" date="2019" name="Int. J. Syst. Evol. Microbiol.">
        <title>The Global Catalogue of Microorganisms (GCM) 10K type strain sequencing project: providing services to taxonomists for standard genome sequencing and annotation.</title>
        <authorList>
            <consortium name="The Broad Institute Genomics Platform"/>
            <consortium name="The Broad Institute Genome Sequencing Center for Infectious Disease"/>
            <person name="Wu L."/>
            <person name="Ma J."/>
        </authorList>
    </citation>
    <scope>NUCLEOTIDE SEQUENCE [LARGE SCALE GENOMIC DNA]</scope>
    <source>
        <strain evidence="9">CCTCC AB 2013263</strain>
    </source>
</reference>
<dbReference type="InterPro" id="IPR016160">
    <property type="entry name" value="Ald_DH_CS_CYS"/>
</dbReference>